<keyword evidence="4" id="KW-0808">Transferase</keyword>
<evidence type="ECO:0000256" key="2">
    <source>
        <dbReference type="ARBA" id="ARBA00012438"/>
    </source>
</evidence>
<dbReference type="EMBL" id="BMBA01000001">
    <property type="protein sequence ID" value="GFZ30229.1"/>
    <property type="molecule type" value="Genomic_DNA"/>
</dbReference>
<protein>
    <recommendedName>
        <fullName evidence="2">histidine kinase</fullName>
        <ecNumber evidence="2">2.7.13.3</ecNumber>
    </recommendedName>
</protein>
<feature type="domain" description="Histidine kinase" evidence="8">
    <location>
        <begin position="851"/>
        <end position="1070"/>
    </location>
</feature>
<keyword evidence="5" id="KW-0418">Kinase</keyword>
<evidence type="ECO:0000256" key="5">
    <source>
        <dbReference type="ARBA" id="ARBA00022777"/>
    </source>
</evidence>
<dbReference type="InterPro" id="IPR036097">
    <property type="entry name" value="HisK_dim/P_sf"/>
</dbReference>
<dbReference type="InterPro" id="IPR036890">
    <property type="entry name" value="HATPase_C_sf"/>
</dbReference>
<dbReference type="InterPro" id="IPR003018">
    <property type="entry name" value="GAF"/>
</dbReference>
<dbReference type="Gene3D" id="1.10.287.130">
    <property type="match status" value="1"/>
</dbReference>
<dbReference type="Pfam" id="PF02518">
    <property type="entry name" value="HATPase_c"/>
    <property type="match status" value="1"/>
</dbReference>
<accession>A0ABQ1E647</accession>
<evidence type="ECO:0000256" key="4">
    <source>
        <dbReference type="ARBA" id="ARBA00022679"/>
    </source>
</evidence>
<dbReference type="Pfam" id="PF13426">
    <property type="entry name" value="PAS_9"/>
    <property type="match status" value="4"/>
</dbReference>
<feature type="coiled-coil region" evidence="7">
    <location>
        <begin position="820"/>
        <end position="847"/>
    </location>
</feature>
<evidence type="ECO:0000256" key="3">
    <source>
        <dbReference type="ARBA" id="ARBA00022553"/>
    </source>
</evidence>
<dbReference type="Gene3D" id="3.30.450.40">
    <property type="match status" value="1"/>
</dbReference>
<gene>
    <name evidence="10" type="ORF">CSC2_07550</name>
</gene>
<proteinExistence type="predicted"/>
<dbReference type="SMART" id="SM00388">
    <property type="entry name" value="HisKA"/>
    <property type="match status" value="1"/>
</dbReference>
<reference evidence="10 11" key="1">
    <citation type="journal article" date="2021" name="Int. J. Syst. Evol. Microbiol.">
        <title>Clostridium zeae sp. nov., isolated from corn silage.</title>
        <authorList>
            <person name="Kobayashi H."/>
            <person name="Tanizawa Y."/>
            <person name="Yagura M."/>
            <person name="Sakamoto M."/>
            <person name="Ohkuma M."/>
            <person name="Tohno M."/>
        </authorList>
    </citation>
    <scope>NUCLEOTIDE SEQUENCE [LARGE SCALE GENOMIC DNA]</scope>
    <source>
        <strain evidence="10 11">CSC2</strain>
    </source>
</reference>
<dbReference type="PANTHER" id="PTHR43047:SF72">
    <property type="entry name" value="OSMOSENSING HISTIDINE PROTEIN KINASE SLN1"/>
    <property type="match status" value="1"/>
</dbReference>
<feature type="coiled-coil region" evidence="7">
    <location>
        <begin position="680"/>
        <end position="707"/>
    </location>
</feature>
<organism evidence="10 11">
    <name type="scientific">Clostridium zeae</name>
    <dbReference type="NCBI Taxonomy" id="2759022"/>
    <lineage>
        <taxon>Bacteria</taxon>
        <taxon>Bacillati</taxon>
        <taxon>Bacillota</taxon>
        <taxon>Clostridia</taxon>
        <taxon>Eubacteriales</taxon>
        <taxon>Clostridiaceae</taxon>
        <taxon>Clostridium</taxon>
    </lineage>
</organism>
<dbReference type="PROSITE" id="PS50113">
    <property type="entry name" value="PAC"/>
    <property type="match status" value="1"/>
</dbReference>
<evidence type="ECO:0000259" key="8">
    <source>
        <dbReference type="PROSITE" id="PS50109"/>
    </source>
</evidence>
<name>A0ABQ1E647_9CLOT</name>
<dbReference type="SUPFAM" id="SSF55874">
    <property type="entry name" value="ATPase domain of HSP90 chaperone/DNA topoisomerase II/histidine kinase"/>
    <property type="match status" value="1"/>
</dbReference>
<dbReference type="InterPro" id="IPR001610">
    <property type="entry name" value="PAC"/>
</dbReference>
<comment type="caution">
    <text evidence="10">The sequence shown here is derived from an EMBL/GenBank/DDBJ whole genome shotgun (WGS) entry which is preliminary data.</text>
</comment>
<keyword evidence="11" id="KW-1185">Reference proteome</keyword>
<evidence type="ECO:0000259" key="9">
    <source>
        <dbReference type="PROSITE" id="PS50113"/>
    </source>
</evidence>
<dbReference type="RefSeq" id="WP_228731199.1">
    <property type="nucleotide sequence ID" value="NZ_BMBA01000001.1"/>
</dbReference>
<dbReference type="InterPro" id="IPR000014">
    <property type="entry name" value="PAS"/>
</dbReference>
<dbReference type="CDD" id="cd00082">
    <property type="entry name" value="HisKA"/>
    <property type="match status" value="1"/>
</dbReference>
<dbReference type="SUPFAM" id="SSF55785">
    <property type="entry name" value="PYP-like sensor domain (PAS domain)"/>
    <property type="match status" value="3"/>
</dbReference>
<dbReference type="SUPFAM" id="SSF47384">
    <property type="entry name" value="Homodimeric domain of signal transducing histidine kinase"/>
    <property type="match status" value="1"/>
</dbReference>
<dbReference type="InterPro" id="IPR000700">
    <property type="entry name" value="PAS-assoc_C"/>
</dbReference>
<evidence type="ECO:0000313" key="11">
    <source>
        <dbReference type="Proteomes" id="UP000663802"/>
    </source>
</evidence>
<comment type="catalytic activity">
    <reaction evidence="1">
        <text>ATP + protein L-histidine = ADP + protein N-phospho-L-histidine.</text>
        <dbReference type="EC" id="2.7.13.3"/>
    </reaction>
</comment>
<dbReference type="InterPro" id="IPR003594">
    <property type="entry name" value="HATPase_dom"/>
</dbReference>
<dbReference type="SMART" id="SM00086">
    <property type="entry name" value="PAC"/>
    <property type="match status" value="2"/>
</dbReference>
<dbReference type="SMART" id="SM00387">
    <property type="entry name" value="HATPase_c"/>
    <property type="match status" value="1"/>
</dbReference>
<dbReference type="Pfam" id="PF00512">
    <property type="entry name" value="HisKA"/>
    <property type="match status" value="1"/>
</dbReference>
<evidence type="ECO:0000313" key="10">
    <source>
        <dbReference type="EMBL" id="GFZ30229.1"/>
    </source>
</evidence>
<evidence type="ECO:0000256" key="1">
    <source>
        <dbReference type="ARBA" id="ARBA00000085"/>
    </source>
</evidence>
<keyword evidence="6" id="KW-0902">Two-component regulatory system</keyword>
<dbReference type="InterPro" id="IPR003661">
    <property type="entry name" value="HisK_dim/P_dom"/>
</dbReference>
<dbReference type="Gene3D" id="3.30.565.10">
    <property type="entry name" value="Histidine kinase-like ATPase, C-terminal domain"/>
    <property type="match status" value="1"/>
</dbReference>
<dbReference type="Proteomes" id="UP000663802">
    <property type="component" value="Unassembled WGS sequence"/>
</dbReference>
<dbReference type="EC" id="2.7.13.3" evidence="2"/>
<evidence type="ECO:0000256" key="7">
    <source>
        <dbReference type="SAM" id="Coils"/>
    </source>
</evidence>
<dbReference type="InterPro" id="IPR029016">
    <property type="entry name" value="GAF-like_dom_sf"/>
</dbReference>
<dbReference type="PANTHER" id="PTHR43047">
    <property type="entry name" value="TWO-COMPONENT HISTIDINE PROTEIN KINASE"/>
    <property type="match status" value="1"/>
</dbReference>
<dbReference type="Pfam" id="PF13185">
    <property type="entry name" value="GAF_2"/>
    <property type="match status" value="1"/>
</dbReference>
<sequence>MKRTVTLKGAVGLPFIVVNDEVIVEINQAFADMIEFSIEDFLYKSTKDLFEILRIGPNFSDENIDETFEYFLFTKSLEVKVINISVTEDSDRKTYFFQEKVNSRLEDKFCYLYPQITENLAGIFIYSVPDFTLLKASQMALDSLDTQYNTPENTYGKPVYEIISGWKDSYFEFVWKEIIITGNPRYFKGSQNDGFERGTTYWDTTLTPIKESGKVKYIVINSQEVTERVVNQKRLEEQNKTIKFQKQQLETIINGLSDYITLIDKNGNFVKQDKIIEQSGLDMANIFDKPDHDCTYYDLDGNMIPQEETPIYRVYGGEEVEETKLRVVIDGKKEVYLIGKGKPIYDENGEVLIYIVISQDITEWIEKEKLIKHQKAQLEAAIDSMNESVAIYDETGNAIHINSKARKEHPFIPFNISSFNDERRFFDVEDNLIPFDSLPASRVMRGEKVSNEKIIYKFDDKNVILEVNAVPVLDSENNFLSAVVTHHDISKIMGYEKELTKQKEQLEVELSDAKLLQSISMELLLQDDVQVLYEKIIDAAMKIMDSEYASIQMLHLENHSSNKLQLLAFRGFNPEAAEFWEWVHVESGSTCGEALRTGQRVIVPNVNKCPFIEGTEDQTVYLNTGINSVQTTPLYSRSGRMVGMISTHWRECYNPSERQLRLLDVVARQAADLIVQKLDAERLREGEENLRKQKELLEAVIENMNDALFIMNPDGSYIYNNKRAYDMGFNAEKANECRESIEHTKYYYLDGKDLSIDDMPSSRILKGEKIDNVIVKSISPDKIKYLSLNGCPIYDISGDMVSAIVCIRDMTDYIENVETLNENQLKLVQVEREKNEALEKVIEMKDDFLSLISHEFRTPINVINTAIQTMNFICKDDLTDRTQKYINIIRQNTFRQLRLVNNLLDITRSDAGRIKIHKRNIDLVFLTNSIVESVYTYASQKGVAVIFASTIESKIIGIDDEKYERILLNLLSNAIKFTPVGKLITVKLRATKNKVCVEVKDNGIGIPEDKLDVIFDRFGQVDSSLSRQAEGAGIGLSLVKRFVEALNGDISVKSKVGKGSTFKIILPDEQVIEETNIETSADLMDNRLIQTTTVEFSDIYL</sequence>
<evidence type="ECO:0000256" key="6">
    <source>
        <dbReference type="ARBA" id="ARBA00023012"/>
    </source>
</evidence>
<feature type="domain" description="PAC" evidence="9">
    <location>
        <begin position="318"/>
        <end position="373"/>
    </location>
</feature>
<dbReference type="PRINTS" id="PR00344">
    <property type="entry name" value="BCTRLSENSOR"/>
</dbReference>
<dbReference type="CDD" id="cd16922">
    <property type="entry name" value="HATPase_EvgS-ArcB-TorS-like"/>
    <property type="match status" value="1"/>
</dbReference>
<keyword evidence="7" id="KW-0175">Coiled coil</keyword>
<dbReference type="PROSITE" id="PS50109">
    <property type="entry name" value="HIS_KIN"/>
    <property type="match status" value="1"/>
</dbReference>
<dbReference type="InterPro" id="IPR005467">
    <property type="entry name" value="His_kinase_dom"/>
</dbReference>
<dbReference type="InterPro" id="IPR035965">
    <property type="entry name" value="PAS-like_dom_sf"/>
</dbReference>
<keyword evidence="3" id="KW-0597">Phosphoprotein</keyword>
<dbReference type="InterPro" id="IPR004358">
    <property type="entry name" value="Sig_transdc_His_kin-like_C"/>
</dbReference>
<dbReference type="SUPFAM" id="SSF55781">
    <property type="entry name" value="GAF domain-like"/>
    <property type="match status" value="1"/>
</dbReference>
<dbReference type="Gene3D" id="3.30.450.20">
    <property type="entry name" value="PAS domain"/>
    <property type="match status" value="4"/>
</dbReference>